<keyword evidence="7" id="KW-0378">Hydrolase</keyword>
<evidence type="ECO:0000256" key="7">
    <source>
        <dbReference type="ARBA" id="ARBA00022801"/>
    </source>
</evidence>
<dbReference type="STRING" id="298654.FraEuI1c_2465"/>
<evidence type="ECO:0000256" key="11">
    <source>
        <dbReference type="ARBA" id="ARBA00023136"/>
    </source>
</evidence>
<dbReference type="GO" id="GO:0004222">
    <property type="term" value="F:metalloendopeptidase activity"/>
    <property type="evidence" value="ECO:0007669"/>
    <property type="project" value="InterPro"/>
</dbReference>
<dbReference type="KEGG" id="fri:FraEuI1c_2465"/>
<dbReference type="GO" id="GO:0046872">
    <property type="term" value="F:metal ion binding"/>
    <property type="evidence" value="ECO:0007669"/>
    <property type="project" value="UniProtKB-KW"/>
</dbReference>
<dbReference type="GO" id="GO:0006508">
    <property type="term" value="P:proteolysis"/>
    <property type="evidence" value="ECO:0007669"/>
    <property type="project" value="UniProtKB-KW"/>
</dbReference>
<evidence type="ECO:0000256" key="6">
    <source>
        <dbReference type="ARBA" id="ARBA00022723"/>
    </source>
</evidence>
<evidence type="ECO:0000256" key="12">
    <source>
        <dbReference type="SAM" id="MobiDB-lite"/>
    </source>
</evidence>
<gene>
    <name evidence="15" type="ordered locus">FraEuI1c_2465</name>
</gene>
<proteinExistence type="predicted"/>
<dbReference type="InParanoid" id="E3J2I5"/>
<keyword evidence="4" id="KW-0645">Protease</keyword>
<dbReference type="RefSeq" id="WP_013423617.1">
    <property type="nucleotide sequence ID" value="NC_014666.1"/>
</dbReference>
<feature type="region of interest" description="Disordered" evidence="12">
    <location>
        <begin position="333"/>
        <end position="352"/>
    </location>
</feature>
<dbReference type="GO" id="GO:0005886">
    <property type="term" value="C:plasma membrane"/>
    <property type="evidence" value="ECO:0007669"/>
    <property type="project" value="UniProtKB-SubCell"/>
</dbReference>
<dbReference type="InterPro" id="IPR001915">
    <property type="entry name" value="Peptidase_M48"/>
</dbReference>
<reference evidence="15 16" key="1">
    <citation type="submission" date="2010-10" db="EMBL/GenBank/DDBJ databases">
        <title>Complete sequence of Frankia sp. EuI1c.</title>
        <authorList>
            <consortium name="US DOE Joint Genome Institute"/>
            <person name="Lucas S."/>
            <person name="Copeland A."/>
            <person name="Lapidus A."/>
            <person name="Cheng J.-F."/>
            <person name="Bruce D."/>
            <person name="Goodwin L."/>
            <person name="Pitluck S."/>
            <person name="Chertkov O."/>
            <person name="Detter J.C."/>
            <person name="Han C."/>
            <person name="Tapia R."/>
            <person name="Land M."/>
            <person name="Hauser L."/>
            <person name="Jeffries C."/>
            <person name="Kyrpides N."/>
            <person name="Ivanova N."/>
            <person name="Mikhailova N."/>
            <person name="Beauchemin N."/>
            <person name="Sen A."/>
            <person name="Sur S.A."/>
            <person name="Gtari M."/>
            <person name="Wall L."/>
            <person name="Tisa L."/>
            <person name="Woyke T."/>
        </authorList>
    </citation>
    <scope>NUCLEOTIDE SEQUENCE [LARGE SCALE GENOMIC DNA]</scope>
    <source>
        <strain evidence="16">DSM 45817 / CECT 9037 / EuI1c</strain>
    </source>
</reference>
<evidence type="ECO:0000256" key="5">
    <source>
        <dbReference type="ARBA" id="ARBA00022692"/>
    </source>
</evidence>
<dbReference type="eggNOG" id="COG0501">
    <property type="taxonomic scope" value="Bacteria"/>
</dbReference>
<keyword evidence="3" id="KW-1003">Cell membrane</keyword>
<evidence type="ECO:0000256" key="9">
    <source>
        <dbReference type="ARBA" id="ARBA00022989"/>
    </source>
</evidence>
<evidence type="ECO:0000256" key="13">
    <source>
        <dbReference type="SAM" id="Phobius"/>
    </source>
</evidence>
<evidence type="ECO:0000256" key="10">
    <source>
        <dbReference type="ARBA" id="ARBA00023049"/>
    </source>
</evidence>
<keyword evidence="9 13" id="KW-1133">Transmembrane helix</keyword>
<evidence type="ECO:0000256" key="8">
    <source>
        <dbReference type="ARBA" id="ARBA00022833"/>
    </source>
</evidence>
<feature type="domain" description="Peptidase M48" evidence="14">
    <location>
        <begin position="149"/>
        <end position="331"/>
    </location>
</feature>
<evidence type="ECO:0000259" key="14">
    <source>
        <dbReference type="Pfam" id="PF01435"/>
    </source>
</evidence>
<comment type="cofactor">
    <cofactor evidence="1">
        <name>Zn(2+)</name>
        <dbReference type="ChEBI" id="CHEBI:29105"/>
    </cofactor>
</comment>
<keyword evidence="5 13" id="KW-0812">Transmembrane</keyword>
<dbReference type="Gene3D" id="3.30.2010.10">
    <property type="entry name" value="Metalloproteases ('zincins'), catalytic domain"/>
    <property type="match status" value="1"/>
</dbReference>
<dbReference type="EMBL" id="CP002299">
    <property type="protein sequence ID" value="ADP80499.1"/>
    <property type="molecule type" value="Genomic_DNA"/>
</dbReference>
<feature type="region of interest" description="Disordered" evidence="12">
    <location>
        <begin position="365"/>
        <end position="397"/>
    </location>
</feature>
<keyword evidence="10" id="KW-0482">Metalloprotease</keyword>
<accession>E3J2I5</accession>
<evidence type="ECO:0000313" key="15">
    <source>
        <dbReference type="EMBL" id="ADP80499.1"/>
    </source>
</evidence>
<dbReference type="PANTHER" id="PTHR43221">
    <property type="entry name" value="PROTEASE HTPX"/>
    <property type="match status" value="1"/>
</dbReference>
<keyword evidence="11 13" id="KW-0472">Membrane</keyword>
<dbReference type="AlphaFoldDB" id="E3J2I5"/>
<sequence>MSTSSERSAQPRVVGVEAPFATPAAGSRRHGDGRWPAPVEWALVAAMTILPWLPWSVWLAAVVVVGCLVPGTHALLIWSAYPVAAIVRGRSVPGRAVSAAEEPDLHALVCEVANRLGISGPVLVHVVPTPEAMVCQPPRSWRSPHRRSGHALVLGLPLLERLTTGQLAALVAHELAHVSNDGSTFADRRGGRLCRARDGLVASIGRPWRPAWSVCGPLLRATQPWSWRVELDADATAASVAGTRAVREVLAVWRLLDSVFGSYVPEWVDVLAKSHTYPVDLYLAVAAVLTDPIALRRVESVAEVEDLLAAAVVPAGLSGHPPTPARIATLASSSLPAEPPSPLSTVPEPNRPLTLYNGTTLRAWASRARSGAKGRRRREPAEARVLDQPPERFDPPLDGLRRQLAHALRAMSARLPAAQGGSAESEPLARLDTALGTISDGHWPELAARIERSLRRRVPGPSRPAVARAVVAGFLGQLVAAELRAAGWPRASRWCATVVLDPAGEAFSAVDAVTEALERADATDLRALLAASCP</sequence>
<organism evidence="15 16">
    <name type="scientific">Pseudofrankia inefficax (strain DSM 45817 / CECT 9037 / DDB 130130 / EuI1c)</name>
    <name type="common">Frankia inefficax</name>
    <dbReference type="NCBI Taxonomy" id="298654"/>
    <lineage>
        <taxon>Bacteria</taxon>
        <taxon>Bacillati</taxon>
        <taxon>Actinomycetota</taxon>
        <taxon>Actinomycetes</taxon>
        <taxon>Frankiales</taxon>
        <taxon>Frankiaceae</taxon>
        <taxon>Pseudofrankia</taxon>
    </lineage>
</organism>
<keyword evidence="16" id="KW-1185">Reference proteome</keyword>
<feature type="transmembrane region" description="Helical" evidence="13">
    <location>
        <begin position="57"/>
        <end position="81"/>
    </location>
</feature>
<keyword evidence="8" id="KW-0862">Zinc</keyword>
<name>E3J2I5_PSEI1</name>
<evidence type="ECO:0000256" key="1">
    <source>
        <dbReference type="ARBA" id="ARBA00001947"/>
    </source>
</evidence>
<evidence type="ECO:0000313" key="16">
    <source>
        <dbReference type="Proteomes" id="UP000002484"/>
    </source>
</evidence>
<dbReference type="PANTHER" id="PTHR43221:SF1">
    <property type="entry name" value="PROTEASE HTPX"/>
    <property type="match status" value="1"/>
</dbReference>
<keyword evidence="6" id="KW-0479">Metal-binding</keyword>
<comment type="subcellular location">
    <subcellularLocation>
        <location evidence="2">Cell membrane</location>
        <topology evidence="2">Multi-pass membrane protein</topology>
    </subcellularLocation>
</comment>
<dbReference type="Pfam" id="PF01435">
    <property type="entry name" value="Peptidase_M48"/>
    <property type="match status" value="1"/>
</dbReference>
<evidence type="ECO:0000256" key="2">
    <source>
        <dbReference type="ARBA" id="ARBA00004651"/>
    </source>
</evidence>
<dbReference type="OrthoDB" id="3207364at2"/>
<dbReference type="CDD" id="cd07328">
    <property type="entry name" value="M48_Ste24p_like"/>
    <property type="match status" value="1"/>
</dbReference>
<dbReference type="InterPro" id="IPR050083">
    <property type="entry name" value="HtpX_protease"/>
</dbReference>
<dbReference type="Proteomes" id="UP000002484">
    <property type="component" value="Chromosome"/>
</dbReference>
<evidence type="ECO:0000256" key="4">
    <source>
        <dbReference type="ARBA" id="ARBA00022670"/>
    </source>
</evidence>
<dbReference type="HOGENOM" id="CLU_509720_0_0_11"/>
<evidence type="ECO:0000256" key="3">
    <source>
        <dbReference type="ARBA" id="ARBA00022475"/>
    </source>
</evidence>
<feature type="compositionally biased region" description="Basic and acidic residues" evidence="12">
    <location>
        <begin position="379"/>
        <end position="397"/>
    </location>
</feature>
<protein>
    <recommendedName>
        <fullName evidence="14">Peptidase M48 domain-containing protein</fullName>
    </recommendedName>
</protein>